<gene>
    <name evidence="1" type="ORF">LSG31_09485</name>
</gene>
<keyword evidence="2" id="KW-1185">Reference proteome</keyword>
<dbReference type="Proteomes" id="UP000830167">
    <property type="component" value="Chromosome"/>
</dbReference>
<dbReference type="SUPFAM" id="SSF51412">
    <property type="entry name" value="Inosine monophosphate dehydrogenase (IMPDH)"/>
    <property type="match status" value="1"/>
</dbReference>
<dbReference type="EMBL" id="CP089291">
    <property type="protein sequence ID" value="UOF92365.1"/>
    <property type="molecule type" value="Genomic_DNA"/>
</dbReference>
<proteinExistence type="predicted"/>
<name>A0ABY4CPE1_9BACL</name>
<evidence type="ECO:0000313" key="1">
    <source>
        <dbReference type="EMBL" id="UOF92365.1"/>
    </source>
</evidence>
<evidence type="ECO:0000313" key="2">
    <source>
        <dbReference type="Proteomes" id="UP000830167"/>
    </source>
</evidence>
<organism evidence="1 2">
    <name type="scientific">Fodinisporobacter ferrooxydans</name>
    <dbReference type="NCBI Taxonomy" id="2901836"/>
    <lineage>
        <taxon>Bacteria</taxon>
        <taxon>Bacillati</taxon>
        <taxon>Bacillota</taxon>
        <taxon>Bacilli</taxon>
        <taxon>Bacillales</taxon>
        <taxon>Alicyclobacillaceae</taxon>
        <taxon>Fodinisporobacter</taxon>
    </lineage>
</organism>
<accession>A0ABY4CPE1</accession>
<reference evidence="1" key="1">
    <citation type="submission" date="2021-12" db="EMBL/GenBank/DDBJ databases">
        <title>Alicyclobacillaceae gen. nov., sp. nov., isolated from chalcocite enrichment system.</title>
        <authorList>
            <person name="Jiang Z."/>
        </authorList>
    </citation>
    <scope>NUCLEOTIDE SEQUENCE</scope>
    <source>
        <strain evidence="1">MYW30-H2</strain>
    </source>
</reference>
<sequence length="54" mass="5730">MERLPAQVAERLVLPVIAAPMFLVSSPQMVMEGCKAGIIGSVPLLNARTVGYFG</sequence>
<protein>
    <recommendedName>
        <fullName evidence="3">Nitronate monooxygenase</fullName>
    </recommendedName>
</protein>
<dbReference type="RefSeq" id="WP_347439034.1">
    <property type="nucleotide sequence ID" value="NZ_CP089291.1"/>
</dbReference>
<evidence type="ECO:0008006" key="3">
    <source>
        <dbReference type="Google" id="ProtNLM"/>
    </source>
</evidence>